<evidence type="ECO:0000313" key="3">
    <source>
        <dbReference type="EMBL" id="SNB66225.1"/>
    </source>
</evidence>
<evidence type="ECO:0000256" key="1">
    <source>
        <dbReference type="SAM" id="MobiDB-lite"/>
    </source>
</evidence>
<evidence type="ECO:0000313" key="4">
    <source>
        <dbReference type="Proteomes" id="UP000198418"/>
    </source>
</evidence>
<organism evidence="3 4">
    <name type="scientific">Rhodoblastus acidophilus</name>
    <name type="common">Rhodopseudomonas acidophila</name>
    <dbReference type="NCBI Taxonomy" id="1074"/>
    <lineage>
        <taxon>Bacteria</taxon>
        <taxon>Pseudomonadati</taxon>
        <taxon>Pseudomonadota</taxon>
        <taxon>Alphaproteobacteria</taxon>
        <taxon>Hyphomicrobiales</taxon>
        <taxon>Rhodoblastaceae</taxon>
        <taxon>Rhodoblastus</taxon>
    </lineage>
</organism>
<proteinExistence type="predicted"/>
<dbReference type="Pfam" id="PF15535">
    <property type="entry name" value="Ntox37"/>
    <property type="match status" value="1"/>
</dbReference>
<dbReference type="AlphaFoldDB" id="A0A212R2L9"/>
<protein>
    <submittedName>
        <fullName evidence="3">Toxin 37</fullName>
    </submittedName>
</protein>
<evidence type="ECO:0000259" key="2">
    <source>
        <dbReference type="Pfam" id="PF15535"/>
    </source>
</evidence>
<dbReference type="RefSeq" id="WP_206605430.1">
    <property type="nucleotide sequence ID" value="NZ_FYDG01000002.1"/>
</dbReference>
<keyword evidence="4" id="KW-1185">Reference proteome</keyword>
<dbReference type="Proteomes" id="UP000198418">
    <property type="component" value="Unassembled WGS sequence"/>
</dbReference>
<reference evidence="4" key="1">
    <citation type="submission" date="2017-06" db="EMBL/GenBank/DDBJ databases">
        <authorList>
            <person name="Varghese N."/>
            <person name="Submissions S."/>
        </authorList>
    </citation>
    <scope>NUCLEOTIDE SEQUENCE [LARGE SCALE GENOMIC DNA]</scope>
    <source>
        <strain evidence="4">DSM 137</strain>
    </source>
</reference>
<sequence length="365" mass="38678">MNKSFGQNFSLAGADGDDYNPYLNETGAFHGRNIALLQKDAIGFWRPRPQHELEAIFSAGYGFSIDLSLRMQGFETVAKALNDNNLCRAAIALVQTRIPPLPDASAAERMAATEQLAKAGSGYLTQPRVPAGQPGAGQWTDGLGEVISGLAERGLPWLLRASSRLVAPLAIAAGVLFPDNEHLESHGAIPGFSRLSYGFSEGRLTLFQNDEQGGVNRLYSGLPDKDGLYRTEDGTVVGRAVGNSFMLDGAGVAAISTSNARSSDVTDGFTNGPSATFIKPPPNAWDSTGPKAPGHPGGVGDYADPKEGPNWAPNPNGLGWGWESKDGKVWVPTGQGGAAHGGPHWDVQDPRTRDHENVRPPKSLD</sequence>
<feature type="domain" description="Toxin 37-like C-terminal" evidence="2">
    <location>
        <begin position="291"/>
        <end position="360"/>
    </location>
</feature>
<gene>
    <name evidence="3" type="ORF">SAMN06265338_102411</name>
</gene>
<name>A0A212R2L9_RHOAC</name>
<dbReference type="EMBL" id="FYDG01000002">
    <property type="protein sequence ID" value="SNB66225.1"/>
    <property type="molecule type" value="Genomic_DNA"/>
</dbReference>
<dbReference type="InterPro" id="IPR029108">
    <property type="entry name" value="Ntox37-like_C"/>
</dbReference>
<feature type="compositionally biased region" description="Polar residues" evidence="1">
    <location>
        <begin position="258"/>
        <end position="274"/>
    </location>
</feature>
<feature type="region of interest" description="Disordered" evidence="1">
    <location>
        <begin position="258"/>
        <end position="365"/>
    </location>
</feature>
<accession>A0A212R2L9</accession>
<feature type="compositionally biased region" description="Basic and acidic residues" evidence="1">
    <location>
        <begin position="346"/>
        <end position="365"/>
    </location>
</feature>